<dbReference type="SUPFAM" id="SSF55073">
    <property type="entry name" value="Nucleotide cyclase"/>
    <property type="match status" value="1"/>
</dbReference>
<dbReference type="EMBL" id="AP019416">
    <property type="protein sequence ID" value="BBI53434.1"/>
    <property type="molecule type" value="Genomic_DNA"/>
</dbReference>
<dbReference type="InterPro" id="IPR000160">
    <property type="entry name" value="GGDEF_dom"/>
</dbReference>
<dbReference type="PANTHER" id="PTHR45138:SF9">
    <property type="entry name" value="DIGUANYLATE CYCLASE DGCM-RELATED"/>
    <property type="match status" value="1"/>
</dbReference>
<dbReference type="InterPro" id="IPR050469">
    <property type="entry name" value="Diguanylate_Cyclase"/>
</dbReference>
<dbReference type="NCBIfam" id="TIGR00254">
    <property type="entry name" value="GGDEF"/>
    <property type="match status" value="1"/>
</dbReference>
<gene>
    <name evidence="4" type="ORF">HORIV_58550</name>
</gene>
<organism evidence="4 5">
    <name type="scientific">Vreelandella olivaria</name>
    <dbReference type="NCBI Taxonomy" id="390919"/>
    <lineage>
        <taxon>Bacteria</taxon>
        <taxon>Pseudomonadati</taxon>
        <taxon>Pseudomonadota</taxon>
        <taxon>Gammaproteobacteria</taxon>
        <taxon>Oceanospirillales</taxon>
        <taxon>Halomonadaceae</taxon>
        <taxon>Vreelandella</taxon>
    </lineage>
</organism>
<proteinExistence type="predicted"/>
<dbReference type="Pfam" id="PF00990">
    <property type="entry name" value="GGDEF"/>
    <property type="match status" value="1"/>
</dbReference>
<reference evidence="5" key="1">
    <citation type="journal article" date="2019" name="Microbiol. Resour. Announc.">
        <title>Complete Genome Sequence of Halomonas olivaria, a Moderately Halophilic Bacterium Isolated from Olive Processing Effluents, Obtained by Nanopore Sequencing.</title>
        <authorList>
            <person name="Nagata S."/>
            <person name="Ii K.M."/>
            <person name="Tsukimi T."/>
            <person name="Miura M.C."/>
            <person name="Galipon J."/>
            <person name="Arakawa K."/>
        </authorList>
    </citation>
    <scope>NUCLEOTIDE SEQUENCE [LARGE SCALE GENOMIC DNA]</scope>
    <source>
        <strain evidence="5">TYRC17</strain>
    </source>
</reference>
<dbReference type="InterPro" id="IPR029787">
    <property type="entry name" value="Nucleotide_cyclase"/>
</dbReference>
<dbReference type="Proteomes" id="UP000289555">
    <property type="component" value="Chromosome"/>
</dbReference>
<dbReference type="EC" id="2.7.7.65" evidence="1"/>
<protein>
    <recommendedName>
        <fullName evidence="1">diguanylate cyclase</fullName>
        <ecNumber evidence="1">2.7.7.65</ecNumber>
    </recommendedName>
</protein>
<name>A0ABN5X2E9_9GAMM</name>
<dbReference type="Gene3D" id="3.30.70.270">
    <property type="match status" value="1"/>
</dbReference>
<dbReference type="PROSITE" id="PS50887">
    <property type="entry name" value="GGDEF"/>
    <property type="match status" value="1"/>
</dbReference>
<accession>A0ABN5X2E9</accession>
<dbReference type="CDD" id="cd01949">
    <property type="entry name" value="GGDEF"/>
    <property type="match status" value="1"/>
</dbReference>
<evidence type="ECO:0000256" key="2">
    <source>
        <dbReference type="ARBA" id="ARBA00034247"/>
    </source>
</evidence>
<evidence type="ECO:0000313" key="4">
    <source>
        <dbReference type="EMBL" id="BBI53434.1"/>
    </source>
</evidence>
<evidence type="ECO:0000259" key="3">
    <source>
        <dbReference type="PROSITE" id="PS50887"/>
    </source>
</evidence>
<evidence type="ECO:0000313" key="5">
    <source>
        <dbReference type="Proteomes" id="UP000289555"/>
    </source>
</evidence>
<keyword evidence="5" id="KW-1185">Reference proteome</keyword>
<feature type="domain" description="GGDEF" evidence="3">
    <location>
        <begin position="30"/>
        <end position="63"/>
    </location>
</feature>
<sequence length="63" mass="7250">MTDPLTGVFNRRYLQAQATTEISRARRQHHPIAFIAIDIDHFKRINDTYGHDVGDDVLKASQK</sequence>
<dbReference type="InterPro" id="IPR043128">
    <property type="entry name" value="Rev_trsase/Diguanyl_cyclase"/>
</dbReference>
<dbReference type="PANTHER" id="PTHR45138">
    <property type="entry name" value="REGULATORY COMPONENTS OF SENSORY TRANSDUCTION SYSTEM"/>
    <property type="match status" value="1"/>
</dbReference>
<comment type="catalytic activity">
    <reaction evidence="2">
        <text>2 GTP = 3',3'-c-di-GMP + 2 diphosphate</text>
        <dbReference type="Rhea" id="RHEA:24898"/>
        <dbReference type="ChEBI" id="CHEBI:33019"/>
        <dbReference type="ChEBI" id="CHEBI:37565"/>
        <dbReference type="ChEBI" id="CHEBI:58805"/>
        <dbReference type="EC" id="2.7.7.65"/>
    </reaction>
</comment>
<evidence type="ECO:0000256" key="1">
    <source>
        <dbReference type="ARBA" id="ARBA00012528"/>
    </source>
</evidence>